<feature type="transmembrane region" description="Helical" evidence="8">
    <location>
        <begin position="224"/>
        <end position="244"/>
    </location>
</feature>
<comment type="caution">
    <text evidence="8">Lacks conserved residue(s) required for the propagation of feature annotation.</text>
</comment>
<feature type="transmembrane region" description="Helical" evidence="8">
    <location>
        <begin position="173"/>
        <end position="193"/>
    </location>
</feature>
<evidence type="ECO:0000256" key="7">
    <source>
        <dbReference type="ARBA" id="ARBA00023136"/>
    </source>
</evidence>
<dbReference type="InterPro" id="IPR004812">
    <property type="entry name" value="Efflux_drug-R_Bcr/CmlA"/>
</dbReference>
<feature type="transmembrane region" description="Helical" evidence="8">
    <location>
        <begin position="87"/>
        <end position="106"/>
    </location>
</feature>
<feature type="transmembrane region" description="Helical" evidence="8">
    <location>
        <begin position="379"/>
        <end position="402"/>
    </location>
</feature>
<dbReference type="Gene3D" id="1.20.1720.10">
    <property type="entry name" value="Multidrug resistance protein D"/>
    <property type="match status" value="1"/>
</dbReference>
<feature type="domain" description="Major facilitator superfamily (MFS) profile" evidence="9">
    <location>
        <begin position="18"/>
        <end position="411"/>
    </location>
</feature>
<evidence type="ECO:0000256" key="8">
    <source>
        <dbReference type="RuleBase" id="RU365088"/>
    </source>
</evidence>
<keyword evidence="8" id="KW-0997">Cell inner membrane</keyword>
<dbReference type="STRING" id="180197.SAMN02982919_00699"/>
<dbReference type="SUPFAM" id="SSF103473">
    <property type="entry name" value="MFS general substrate transporter"/>
    <property type="match status" value="1"/>
</dbReference>
<dbReference type="InterPro" id="IPR011701">
    <property type="entry name" value="MFS"/>
</dbReference>
<dbReference type="OrthoDB" id="9814303at2"/>
<feature type="transmembrane region" description="Helical" evidence="8">
    <location>
        <begin position="291"/>
        <end position="312"/>
    </location>
</feature>
<comment type="subcellular location">
    <subcellularLocation>
        <location evidence="8">Cell inner membrane</location>
        <topology evidence="8">Multi-pass membrane protein</topology>
    </subcellularLocation>
    <subcellularLocation>
        <location evidence="1">Cell membrane</location>
        <topology evidence="1">Multi-pass membrane protein</topology>
    </subcellularLocation>
</comment>
<sequence>MPTKQPGASPCAPAPMSAALIVLLLALLLGLQPITTDLYLPALPALQGQWGAGMAQTQLTLTALLLAFGGSQLVWGPLSDRWGRRPILLLGLLAYVLAALGCALAQSIEALIVWRVVQGMAMGAGVMCARAVVRDLYAPVEGAQAMSRALTGLGIIACLSPPLGGWLAGSLGWRATMAALAVFGGLALWLVALRFQETLMRPNVQALQPAHLLRTWRQILRHPTFWAFTATTTFTYAGLFTYLATSSFTFMQVLGWSSTAYGTLLACNALLYVCGTVLCRRLVVRWGVRRSMVLAGALSLSGGSLMGIFALLGVQNGWAYAVPFWLYQLAHGIHMPCSQSGAIGPFPQAAGTAAALNGVVMMVVAFGIGHWLGQHMNGTVLPLALGVWFWGACAAVAAWTLVQKFGEAQKS</sequence>
<feature type="transmembrane region" description="Helical" evidence="8">
    <location>
        <begin position="145"/>
        <end position="167"/>
    </location>
</feature>
<feature type="transmembrane region" description="Helical" evidence="8">
    <location>
        <begin position="256"/>
        <end position="279"/>
    </location>
</feature>
<dbReference type="GO" id="GO:0042910">
    <property type="term" value="F:xenobiotic transmembrane transporter activity"/>
    <property type="evidence" value="ECO:0007669"/>
    <property type="project" value="InterPro"/>
</dbReference>
<feature type="transmembrane region" description="Helical" evidence="8">
    <location>
        <begin position="349"/>
        <end position="373"/>
    </location>
</feature>
<keyword evidence="4" id="KW-1003">Cell membrane</keyword>
<evidence type="ECO:0000256" key="4">
    <source>
        <dbReference type="ARBA" id="ARBA00022475"/>
    </source>
</evidence>
<keyword evidence="5 8" id="KW-0812">Transmembrane</keyword>
<dbReference type="GO" id="GO:1990961">
    <property type="term" value="P:xenobiotic detoxification by transmembrane export across the plasma membrane"/>
    <property type="evidence" value="ECO:0007669"/>
    <property type="project" value="InterPro"/>
</dbReference>
<dbReference type="RefSeq" id="WP_091452723.1">
    <property type="nucleotide sequence ID" value="NZ_FOGD01000001.1"/>
</dbReference>
<evidence type="ECO:0000256" key="5">
    <source>
        <dbReference type="ARBA" id="ARBA00022692"/>
    </source>
</evidence>
<name>A0A1H9G234_9BURK</name>
<dbReference type="PROSITE" id="PS50850">
    <property type="entry name" value="MFS"/>
    <property type="match status" value="1"/>
</dbReference>
<dbReference type="PANTHER" id="PTHR23502">
    <property type="entry name" value="MAJOR FACILITATOR SUPERFAMILY"/>
    <property type="match status" value="1"/>
</dbReference>
<evidence type="ECO:0000259" key="9">
    <source>
        <dbReference type="PROSITE" id="PS50850"/>
    </source>
</evidence>
<feature type="transmembrane region" description="Helical" evidence="8">
    <location>
        <begin position="57"/>
        <end position="75"/>
    </location>
</feature>
<organism evidence="10 11">
    <name type="scientific">Giesbergeria anulus</name>
    <dbReference type="NCBI Taxonomy" id="180197"/>
    <lineage>
        <taxon>Bacteria</taxon>
        <taxon>Pseudomonadati</taxon>
        <taxon>Pseudomonadota</taxon>
        <taxon>Betaproteobacteria</taxon>
        <taxon>Burkholderiales</taxon>
        <taxon>Comamonadaceae</taxon>
        <taxon>Giesbergeria</taxon>
    </lineage>
</organism>
<dbReference type="InterPro" id="IPR020846">
    <property type="entry name" value="MFS_dom"/>
</dbReference>
<evidence type="ECO:0000313" key="11">
    <source>
        <dbReference type="Proteomes" id="UP000199766"/>
    </source>
</evidence>
<dbReference type="InterPro" id="IPR036259">
    <property type="entry name" value="MFS_trans_sf"/>
</dbReference>
<dbReference type="EMBL" id="FOGD01000001">
    <property type="protein sequence ID" value="SEQ44184.1"/>
    <property type="molecule type" value="Genomic_DNA"/>
</dbReference>
<dbReference type="Pfam" id="PF07690">
    <property type="entry name" value="MFS_1"/>
    <property type="match status" value="1"/>
</dbReference>
<dbReference type="PANTHER" id="PTHR23502:SF132">
    <property type="entry name" value="POLYAMINE TRANSPORTER 2-RELATED"/>
    <property type="match status" value="1"/>
</dbReference>
<dbReference type="GO" id="GO:0005886">
    <property type="term" value="C:plasma membrane"/>
    <property type="evidence" value="ECO:0007669"/>
    <property type="project" value="UniProtKB-SubCell"/>
</dbReference>
<keyword evidence="3 8" id="KW-0813">Transport</keyword>
<evidence type="ECO:0000313" key="10">
    <source>
        <dbReference type="EMBL" id="SEQ44184.1"/>
    </source>
</evidence>
<gene>
    <name evidence="10" type="ORF">SAMN02982919_00699</name>
</gene>
<keyword evidence="6 8" id="KW-1133">Transmembrane helix</keyword>
<reference evidence="10 11" key="1">
    <citation type="submission" date="2016-10" db="EMBL/GenBank/DDBJ databases">
        <authorList>
            <person name="de Groot N.N."/>
        </authorList>
    </citation>
    <scope>NUCLEOTIDE SEQUENCE [LARGE SCALE GENOMIC DNA]</scope>
    <source>
        <strain evidence="10 11">ATCC 35958</strain>
    </source>
</reference>
<evidence type="ECO:0000256" key="2">
    <source>
        <dbReference type="ARBA" id="ARBA00006236"/>
    </source>
</evidence>
<dbReference type="Proteomes" id="UP000199766">
    <property type="component" value="Unassembled WGS sequence"/>
</dbReference>
<evidence type="ECO:0000256" key="1">
    <source>
        <dbReference type="ARBA" id="ARBA00004651"/>
    </source>
</evidence>
<dbReference type="NCBIfam" id="TIGR00710">
    <property type="entry name" value="efflux_Bcr_CflA"/>
    <property type="match status" value="1"/>
</dbReference>
<comment type="similarity">
    <text evidence="2 8">Belongs to the major facilitator superfamily. Bcr/CmlA family.</text>
</comment>
<evidence type="ECO:0000256" key="6">
    <source>
        <dbReference type="ARBA" id="ARBA00022989"/>
    </source>
</evidence>
<proteinExistence type="inferred from homology"/>
<protein>
    <recommendedName>
        <fullName evidence="8">Bcr/CflA family efflux transporter</fullName>
    </recommendedName>
</protein>
<dbReference type="AlphaFoldDB" id="A0A1H9G234"/>
<accession>A0A1H9G234</accession>
<evidence type="ECO:0000256" key="3">
    <source>
        <dbReference type="ARBA" id="ARBA00022448"/>
    </source>
</evidence>
<keyword evidence="7 8" id="KW-0472">Membrane</keyword>
<keyword evidence="11" id="KW-1185">Reference proteome</keyword>
<feature type="transmembrane region" description="Helical" evidence="8">
    <location>
        <begin position="112"/>
        <end position="133"/>
    </location>
</feature>